<feature type="signal peptide" evidence="1">
    <location>
        <begin position="1"/>
        <end position="32"/>
    </location>
</feature>
<proteinExistence type="predicted"/>
<dbReference type="PANTHER" id="PTHR45982:SF1">
    <property type="entry name" value="REGULATOR OF CHROMOSOME CONDENSATION"/>
    <property type="match status" value="1"/>
</dbReference>
<sequence>MLANLSLRTLATGTLITSIVLAALTDGSQVLAADLPHTTPTATYDAKTGSTFNQSTSPLHYTAIKGANHYTVALRSDGSVWTWGRNLFGELGVSENIRYRHTYSPIRIPKLDNVIAISASGSGNNAAVRADGTVWEWGGGRMPTQVKGITNAKEVITDAYSSAALLRNGTVWTWKSPVYSSDVELTRKPQVISSLTNIIQIAASGQDLYAVKKDGSVWKWTESNQPGTSPSVPTKVKQLSQITSVTPTETSLLALDKNGKVWRLDDTGKKTSYHHELDVKKIDANSGYILLLTIDGAVYTYGRTVTGKEGKVNQLSNITDIAAGYSHSLALSTEGSVWGWGADKYQEAGAPATSSGGMVYKPVQAPLGTDVYLNGERFESMYGAVVTSQTVQLPAKEIATAIGARFDVRKTQGTIDSYILNYKGRTITLYPNMTLAKLTYDEVTTVQQEEISLPEPINNYTGATTVPYEAFEALGLQVSWEATRGMMTIEDTENINTNEQ</sequence>
<dbReference type="InterPro" id="IPR012854">
    <property type="entry name" value="Cu_amine_oxidase-like_N"/>
</dbReference>
<evidence type="ECO:0000259" key="2">
    <source>
        <dbReference type="Pfam" id="PF07833"/>
    </source>
</evidence>
<dbReference type="Proteomes" id="UP001254832">
    <property type="component" value="Unassembled WGS sequence"/>
</dbReference>
<dbReference type="Pfam" id="PF07833">
    <property type="entry name" value="Cu_amine_oxidN1"/>
    <property type="match status" value="1"/>
</dbReference>
<dbReference type="SUPFAM" id="SSF50985">
    <property type="entry name" value="RCC1/BLIP-II"/>
    <property type="match status" value="1"/>
</dbReference>
<dbReference type="Gene3D" id="2.130.10.30">
    <property type="entry name" value="Regulator of chromosome condensation 1/beta-lactamase-inhibitor protein II"/>
    <property type="match status" value="3"/>
</dbReference>
<accession>A0AAP5H5Z8</accession>
<dbReference type="GO" id="GO:0005085">
    <property type="term" value="F:guanyl-nucleotide exchange factor activity"/>
    <property type="evidence" value="ECO:0007669"/>
    <property type="project" value="TreeGrafter"/>
</dbReference>
<dbReference type="Pfam" id="PF00415">
    <property type="entry name" value="RCC1"/>
    <property type="match status" value="1"/>
</dbReference>
<evidence type="ECO:0000313" key="3">
    <source>
        <dbReference type="EMBL" id="MDR6725651.1"/>
    </source>
</evidence>
<dbReference type="AlphaFoldDB" id="A0AAP5H5Z8"/>
<feature type="domain" description="Copper amine oxidase-like N-terminal" evidence="2">
    <location>
        <begin position="373"/>
        <end position="488"/>
    </location>
</feature>
<dbReference type="PANTHER" id="PTHR45982">
    <property type="entry name" value="REGULATOR OF CHROMOSOME CONDENSATION"/>
    <property type="match status" value="1"/>
</dbReference>
<comment type="caution">
    <text evidence="3">The sequence shown here is derived from an EMBL/GenBank/DDBJ whole genome shotgun (WGS) entry which is preliminary data.</text>
</comment>
<name>A0AAP5H5Z8_PAEAM</name>
<dbReference type="PROSITE" id="PS50012">
    <property type="entry name" value="RCC1_3"/>
    <property type="match status" value="2"/>
</dbReference>
<protein>
    <submittedName>
        <fullName evidence="3">Alpha-tubulin suppressor-like RCC1 family protein</fullName>
    </submittedName>
</protein>
<dbReference type="InterPro" id="IPR009091">
    <property type="entry name" value="RCC1/BLIP-II"/>
</dbReference>
<organism evidence="3 4">
    <name type="scientific">Paenibacillus amylolyticus</name>
    <dbReference type="NCBI Taxonomy" id="1451"/>
    <lineage>
        <taxon>Bacteria</taxon>
        <taxon>Bacillati</taxon>
        <taxon>Bacillota</taxon>
        <taxon>Bacilli</taxon>
        <taxon>Bacillales</taxon>
        <taxon>Paenibacillaceae</taxon>
        <taxon>Paenibacillus</taxon>
    </lineage>
</organism>
<evidence type="ECO:0000313" key="4">
    <source>
        <dbReference type="Proteomes" id="UP001254832"/>
    </source>
</evidence>
<reference evidence="3" key="1">
    <citation type="submission" date="2023-07" db="EMBL/GenBank/DDBJ databases">
        <title>Sorghum-associated microbial communities from plants grown in Nebraska, USA.</title>
        <authorList>
            <person name="Schachtman D."/>
        </authorList>
    </citation>
    <scope>NUCLEOTIDE SEQUENCE</scope>
    <source>
        <strain evidence="3">BE80</strain>
    </source>
</reference>
<dbReference type="EMBL" id="JAVDTR010000012">
    <property type="protein sequence ID" value="MDR6725651.1"/>
    <property type="molecule type" value="Genomic_DNA"/>
</dbReference>
<dbReference type="GO" id="GO:0005737">
    <property type="term" value="C:cytoplasm"/>
    <property type="evidence" value="ECO:0007669"/>
    <property type="project" value="TreeGrafter"/>
</dbReference>
<dbReference type="InterPro" id="IPR000408">
    <property type="entry name" value="Reg_chr_condens"/>
</dbReference>
<dbReference type="InterPro" id="IPR051553">
    <property type="entry name" value="Ran_GTPase-activating"/>
</dbReference>
<dbReference type="Pfam" id="PF13540">
    <property type="entry name" value="RCC1_2"/>
    <property type="match status" value="1"/>
</dbReference>
<keyword evidence="1" id="KW-0732">Signal</keyword>
<feature type="chain" id="PRO_5042825651" evidence="1">
    <location>
        <begin position="33"/>
        <end position="500"/>
    </location>
</feature>
<evidence type="ECO:0000256" key="1">
    <source>
        <dbReference type="SAM" id="SignalP"/>
    </source>
</evidence>
<gene>
    <name evidence="3" type="ORF">J2W91_004153</name>
</gene>
<dbReference type="PROSITE" id="PS00626">
    <property type="entry name" value="RCC1_2"/>
    <property type="match status" value="1"/>
</dbReference>